<name>A0A2G8SS58_9APHY</name>
<evidence type="ECO:0000259" key="2">
    <source>
        <dbReference type="Pfam" id="PF20411"/>
    </source>
</evidence>
<accession>A0A2G8SS58</accession>
<evidence type="ECO:0000256" key="1">
    <source>
        <dbReference type="SAM" id="MobiDB-lite"/>
    </source>
</evidence>
<feature type="compositionally biased region" description="Pro residues" evidence="1">
    <location>
        <begin position="112"/>
        <end position="133"/>
    </location>
</feature>
<sequence length="582" mass="66288">MLGESIPSAFDPDPVIALGTSVKKDEPSDGHGGLKQEDNKPKPTSVKPQGTKQEHTKRETNSILSTARLWEHDADGQPYIPRPTPMRNKFEDVVDPPDYIEEDNLPQDDQEPPPPPSPQRQPSPSPQHQPSPSPQRHQSPVPLPQQPQPQQQVQPLLRDGRVLPAVEVLLPRLKDVRRRQAAGAAQPRQPRQLAGPMRLDQLDFQNLFVIKPEPEDDVMPLVPLEEHGPDEAREVLHNAVENLRNPDVKVKKQLLLSDEFLLDALTWEGINHKYPVLLPKEVAEFPLHRSYITHLYGGNTQEMSPVPAREKLAWHGLGDWIYLTLDLNPHAPTRPGHSGLFFRSYRAEGDWDEIRRTFVRIAPGKWVYMGQYKYEAGLSLTTDTWKQQRPGVRRAWTKAILTKDFGSENCVEIWLRKQRGADYEITQEDLNRGLHKLDDIRANLTEEDVIGAFDRGEQEMGTYRMTCVGYDAEFIRVLVRNVPKWIELEREKQLEKQRRKRLEAEARAPHVAQAQDQPKDRSRGTGSKRKPIKIESDSEDDGVEEVKAGSDDSYQGMSADLPRSSTGRPRRAAAMVKRQRTS</sequence>
<gene>
    <name evidence="3" type="ORF">GSI_00096</name>
</gene>
<feature type="compositionally biased region" description="Acidic residues" evidence="1">
    <location>
        <begin position="93"/>
        <end position="111"/>
    </location>
</feature>
<feature type="region of interest" description="Disordered" evidence="1">
    <location>
        <begin position="1"/>
        <end position="154"/>
    </location>
</feature>
<protein>
    <recommendedName>
        <fullName evidence="2">DUF6697 domain-containing protein</fullName>
    </recommendedName>
</protein>
<keyword evidence="4" id="KW-1185">Reference proteome</keyword>
<dbReference type="STRING" id="1077348.A0A2G8SS58"/>
<evidence type="ECO:0000313" key="4">
    <source>
        <dbReference type="Proteomes" id="UP000230002"/>
    </source>
</evidence>
<reference evidence="3 4" key="1">
    <citation type="journal article" date="2015" name="Sci. Rep.">
        <title>Chromosome-level genome map provides insights into diverse defense mechanisms in the medicinal fungus Ganoderma sinense.</title>
        <authorList>
            <person name="Zhu Y."/>
            <person name="Xu J."/>
            <person name="Sun C."/>
            <person name="Zhou S."/>
            <person name="Xu H."/>
            <person name="Nelson D.R."/>
            <person name="Qian J."/>
            <person name="Song J."/>
            <person name="Luo H."/>
            <person name="Xiang L."/>
            <person name="Li Y."/>
            <person name="Xu Z."/>
            <person name="Ji A."/>
            <person name="Wang L."/>
            <person name="Lu S."/>
            <person name="Hayward A."/>
            <person name="Sun W."/>
            <person name="Li X."/>
            <person name="Schwartz D.C."/>
            <person name="Wang Y."/>
            <person name="Chen S."/>
        </authorList>
    </citation>
    <scope>NUCLEOTIDE SEQUENCE [LARGE SCALE GENOMIC DNA]</scope>
    <source>
        <strain evidence="3 4">ZZ0214-1</strain>
    </source>
</reference>
<dbReference type="InterPro" id="IPR046520">
    <property type="entry name" value="DUF6697"/>
</dbReference>
<organism evidence="3 4">
    <name type="scientific">Ganoderma sinense ZZ0214-1</name>
    <dbReference type="NCBI Taxonomy" id="1077348"/>
    <lineage>
        <taxon>Eukaryota</taxon>
        <taxon>Fungi</taxon>
        <taxon>Dikarya</taxon>
        <taxon>Basidiomycota</taxon>
        <taxon>Agaricomycotina</taxon>
        <taxon>Agaricomycetes</taxon>
        <taxon>Polyporales</taxon>
        <taxon>Polyporaceae</taxon>
        <taxon>Ganoderma</taxon>
    </lineage>
</organism>
<dbReference type="AlphaFoldDB" id="A0A2G8SS58"/>
<dbReference type="EMBL" id="AYKW01000001">
    <property type="protein sequence ID" value="PIL36408.1"/>
    <property type="molecule type" value="Genomic_DNA"/>
</dbReference>
<dbReference type="Pfam" id="PF20411">
    <property type="entry name" value="DUF6697"/>
    <property type="match status" value="1"/>
</dbReference>
<feature type="compositionally biased region" description="Basic and acidic residues" evidence="1">
    <location>
        <begin position="22"/>
        <end position="41"/>
    </location>
</feature>
<proteinExistence type="predicted"/>
<feature type="region of interest" description="Disordered" evidence="1">
    <location>
        <begin position="499"/>
        <end position="582"/>
    </location>
</feature>
<feature type="domain" description="DUF6697" evidence="2">
    <location>
        <begin position="288"/>
        <end position="480"/>
    </location>
</feature>
<comment type="caution">
    <text evidence="3">The sequence shown here is derived from an EMBL/GenBank/DDBJ whole genome shotgun (WGS) entry which is preliminary data.</text>
</comment>
<evidence type="ECO:0000313" key="3">
    <source>
        <dbReference type="EMBL" id="PIL36408.1"/>
    </source>
</evidence>
<dbReference type="OrthoDB" id="3176940at2759"/>
<feature type="compositionally biased region" description="Basic and acidic residues" evidence="1">
    <location>
        <begin position="499"/>
        <end position="508"/>
    </location>
</feature>
<dbReference type="Proteomes" id="UP000230002">
    <property type="component" value="Unassembled WGS sequence"/>
</dbReference>